<accession>A0ABV6J039</accession>
<name>A0ABV6J039_9PROT</name>
<dbReference type="EMBL" id="JBHLVZ010000098">
    <property type="protein sequence ID" value="MFC0389253.1"/>
    <property type="molecule type" value="Genomic_DNA"/>
</dbReference>
<evidence type="ECO:0000313" key="1">
    <source>
        <dbReference type="EMBL" id="MFC0389253.1"/>
    </source>
</evidence>
<gene>
    <name evidence="1" type="ORF">ACFFIC_27460</name>
</gene>
<proteinExistence type="predicted"/>
<organism evidence="1 2">
    <name type="scientific">Muricoccus vinaceus</name>
    <dbReference type="NCBI Taxonomy" id="424704"/>
    <lineage>
        <taxon>Bacteria</taxon>
        <taxon>Pseudomonadati</taxon>
        <taxon>Pseudomonadota</taxon>
        <taxon>Alphaproteobacteria</taxon>
        <taxon>Acetobacterales</taxon>
        <taxon>Roseomonadaceae</taxon>
        <taxon>Muricoccus</taxon>
    </lineage>
</organism>
<dbReference type="Proteomes" id="UP001589789">
    <property type="component" value="Unassembled WGS sequence"/>
</dbReference>
<sequence length="82" mass="9020">MDQEAMRRAMAAAVRTVLEEGVRKAEDPVAFLRTASREVRELVAMFERTGGQSSIPGGAAIRAMLAEEVEAIAAEMIRRLHH</sequence>
<reference evidence="1 2" key="1">
    <citation type="submission" date="2024-09" db="EMBL/GenBank/DDBJ databases">
        <authorList>
            <person name="Sun Q."/>
            <person name="Mori K."/>
        </authorList>
    </citation>
    <scope>NUCLEOTIDE SEQUENCE [LARGE SCALE GENOMIC DNA]</scope>
    <source>
        <strain evidence="1 2">CCM 7468</strain>
    </source>
</reference>
<evidence type="ECO:0000313" key="2">
    <source>
        <dbReference type="Proteomes" id="UP001589789"/>
    </source>
</evidence>
<dbReference type="RefSeq" id="WP_377056451.1">
    <property type="nucleotide sequence ID" value="NZ_JBHLVZ010000098.1"/>
</dbReference>
<comment type="caution">
    <text evidence="1">The sequence shown here is derived from an EMBL/GenBank/DDBJ whole genome shotgun (WGS) entry which is preliminary data.</text>
</comment>
<keyword evidence="2" id="KW-1185">Reference proteome</keyword>
<protein>
    <submittedName>
        <fullName evidence="1">Uncharacterized protein</fullName>
    </submittedName>
</protein>